<evidence type="ECO:0000256" key="1">
    <source>
        <dbReference type="SAM" id="Phobius"/>
    </source>
</evidence>
<keyword evidence="1" id="KW-0812">Transmembrane</keyword>
<dbReference type="EMBL" id="GBRH01193145">
    <property type="protein sequence ID" value="JAE04751.1"/>
    <property type="molecule type" value="Transcribed_RNA"/>
</dbReference>
<dbReference type="AlphaFoldDB" id="A0A0A9F3N6"/>
<sequence length="40" mass="4463">MNLDLVYVLLVFCLFVCCSPFVIASIVLALSRIFLGLRSL</sequence>
<organism evidence="2">
    <name type="scientific">Arundo donax</name>
    <name type="common">Giant reed</name>
    <name type="synonym">Donax arundinaceus</name>
    <dbReference type="NCBI Taxonomy" id="35708"/>
    <lineage>
        <taxon>Eukaryota</taxon>
        <taxon>Viridiplantae</taxon>
        <taxon>Streptophyta</taxon>
        <taxon>Embryophyta</taxon>
        <taxon>Tracheophyta</taxon>
        <taxon>Spermatophyta</taxon>
        <taxon>Magnoliopsida</taxon>
        <taxon>Liliopsida</taxon>
        <taxon>Poales</taxon>
        <taxon>Poaceae</taxon>
        <taxon>PACMAD clade</taxon>
        <taxon>Arundinoideae</taxon>
        <taxon>Arundineae</taxon>
        <taxon>Arundo</taxon>
    </lineage>
</organism>
<proteinExistence type="predicted"/>
<name>A0A0A9F3N6_ARUDO</name>
<accession>A0A0A9F3N6</accession>
<evidence type="ECO:0000313" key="2">
    <source>
        <dbReference type="EMBL" id="JAE04751.1"/>
    </source>
</evidence>
<keyword evidence="1" id="KW-1133">Transmembrane helix</keyword>
<feature type="transmembrane region" description="Helical" evidence="1">
    <location>
        <begin position="6"/>
        <end position="30"/>
    </location>
</feature>
<protein>
    <submittedName>
        <fullName evidence="2">Uncharacterized protein</fullName>
    </submittedName>
</protein>
<reference evidence="2" key="1">
    <citation type="submission" date="2014-09" db="EMBL/GenBank/DDBJ databases">
        <authorList>
            <person name="Magalhaes I.L.F."/>
            <person name="Oliveira U."/>
            <person name="Santos F.R."/>
            <person name="Vidigal T.H.D.A."/>
            <person name="Brescovit A.D."/>
            <person name="Santos A.J."/>
        </authorList>
    </citation>
    <scope>NUCLEOTIDE SEQUENCE</scope>
    <source>
        <tissue evidence="2">Shoot tissue taken approximately 20 cm above the soil surface</tissue>
    </source>
</reference>
<reference evidence="2" key="2">
    <citation type="journal article" date="2015" name="Data Brief">
        <title>Shoot transcriptome of the giant reed, Arundo donax.</title>
        <authorList>
            <person name="Barrero R.A."/>
            <person name="Guerrero F.D."/>
            <person name="Moolhuijzen P."/>
            <person name="Goolsby J.A."/>
            <person name="Tidwell J."/>
            <person name="Bellgard S.E."/>
            <person name="Bellgard M.I."/>
        </authorList>
    </citation>
    <scope>NUCLEOTIDE SEQUENCE</scope>
    <source>
        <tissue evidence="2">Shoot tissue taken approximately 20 cm above the soil surface</tissue>
    </source>
</reference>
<keyword evidence="1" id="KW-0472">Membrane</keyword>